<dbReference type="EMBL" id="CP027303">
    <property type="protein sequence ID" value="AWO75887.1"/>
    <property type="molecule type" value="Genomic_DNA"/>
</dbReference>
<protein>
    <submittedName>
        <fullName evidence="1">HAD-IIA family hydrolase</fullName>
    </submittedName>
</protein>
<dbReference type="GO" id="GO:0016791">
    <property type="term" value="F:phosphatase activity"/>
    <property type="evidence" value="ECO:0007669"/>
    <property type="project" value="TreeGrafter"/>
</dbReference>
<dbReference type="Pfam" id="PF13344">
    <property type="entry name" value="Hydrolase_6"/>
    <property type="match status" value="1"/>
</dbReference>
<dbReference type="PANTHER" id="PTHR19288:SF46">
    <property type="entry name" value="HALOACID DEHALOGENASE-LIKE HYDROLASE DOMAIN-CONTAINING PROTEIN 2"/>
    <property type="match status" value="1"/>
</dbReference>
<evidence type="ECO:0000313" key="1">
    <source>
        <dbReference type="EMBL" id="AWO75887.1"/>
    </source>
</evidence>
<dbReference type="InterPro" id="IPR023214">
    <property type="entry name" value="HAD_sf"/>
</dbReference>
<sequence length="266" mass="29788">MEEIEGVLIDLDGTIWRGNELIPHANEAVAYLRSLGKRIVFVSNRGNWSRRMCYEQLERFGIAAGEEDIILSSTVTAQFLRQHYPLCQVWTLGDEGLREELRLHHVRLAAVPEEADFLVITLHETMTYRELDLAFRAVWHGARIIATNIDKTFPSEHGNAIDVAGMVGAIEAATARTVEIVLGKPSCFMAEAALCQLQVPPHRCLIIGDSVESDLRMGRMHGMKTALVLTGNTKRSQLDALRAKERPDYVLDSIGDIIRLGKEIMQ</sequence>
<dbReference type="InterPro" id="IPR006357">
    <property type="entry name" value="HAD-SF_hydro_IIA"/>
</dbReference>
<dbReference type="Proteomes" id="UP000246996">
    <property type="component" value="Chromosome"/>
</dbReference>
<dbReference type="Gene3D" id="3.40.50.1000">
    <property type="entry name" value="HAD superfamily/HAD-like"/>
    <property type="match status" value="2"/>
</dbReference>
<keyword evidence="1" id="KW-0378">Hydrolase</keyword>
<evidence type="ECO:0000313" key="2">
    <source>
        <dbReference type="Proteomes" id="UP000246996"/>
    </source>
</evidence>
<organism evidence="1 2">
    <name type="scientific">Geobacillus thermoleovorans</name>
    <name type="common">Bacillus thermoleovorans</name>
    <dbReference type="NCBI Taxonomy" id="33941"/>
    <lineage>
        <taxon>Bacteria</taxon>
        <taxon>Bacillati</taxon>
        <taxon>Bacillota</taxon>
        <taxon>Bacilli</taxon>
        <taxon>Bacillales</taxon>
        <taxon>Anoxybacillaceae</taxon>
        <taxon>Geobacillus</taxon>
        <taxon>Geobacillus thermoleovorans group</taxon>
    </lineage>
</organism>
<dbReference type="GO" id="GO:0005737">
    <property type="term" value="C:cytoplasm"/>
    <property type="evidence" value="ECO:0007669"/>
    <property type="project" value="TreeGrafter"/>
</dbReference>
<dbReference type="Pfam" id="PF13242">
    <property type="entry name" value="Hydrolase_like"/>
    <property type="match status" value="1"/>
</dbReference>
<dbReference type="AlphaFoldDB" id="A0A2Z3NAI1"/>
<proteinExistence type="predicted"/>
<accession>A0A2Z3NAI1</accession>
<name>A0A2Z3NAI1_GEOTH</name>
<dbReference type="NCBIfam" id="TIGR01460">
    <property type="entry name" value="HAD-SF-IIA"/>
    <property type="match status" value="1"/>
</dbReference>
<reference evidence="2" key="1">
    <citation type="submission" date="2018-02" db="EMBL/GenBank/DDBJ databases">
        <title>The complete genome of bacterial strain SGAirxxxx.</title>
        <authorList>
            <person name="Schuster S.C."/>
        </authorList>
    </citation>
    <scope>NUCLEOTIDE SEQUENCE [LARGE SCALE GENOMIC DNA]</scope>
    <source>
        <strain evidence="2">SGAir0734</strain>
    </source>
</reference>
<dbReference type="SUPFAM" id="SSF56784">
    <property type="entry name" value="HAD-like"/>
    <property type="match status" value="1"/>
</dbReference>
<dbReference type="InterPro" id="IPR036412">
    <property type="entry name" value="HAD-like_sf"/>
</dbReference>
<dbReference type="PANTHER" id="PTHR19288">
    <property type="entry name" value="4-NITROPHENYLPHOSPHATASE-RELATED"/>
    <property type="match status" value="1"/>
</dbReference>
<gene>
    <name evidence="1" type="ORF">C1N76_16130</name>
</gene>
<dbReference type="RefSeq" id="WP_021321567.1">
    <property type="nucleotide sequence ID" value="NZ_CP027303.2"/>
</dbReference>